<dbReference type="GO" id="GO:0003964">
    <property type="term" value="F:RNA-directed DNA polymerase activity"/>
    <property type="evidence" value="ECO:0007669"/>
    <property type="project" value="UniProtKB-KW"/>
</dbReference>
<keyword evidence="9" id="KW-0808">Transferase</keyword>
<comment type="caution">
    <text evidence="12">The sequence shown here is derived from an EMBL/GenBank/DDBJ whole genome shotgun (WGS) entry which is preliminary data.</text>
</comment>
<evidence type="ECO:0000256" key="4">
    <source>
        <dbReference type="ARBA" id="ARBA00022759"/>
    </source>
</evidence>
<protein>
    <submittedName>
        <fullName evidence="12">Conserved uncharacterized protein</fullName>
    </submittedName>
</protein>
<dbReference type="AlphaFoldDB" id="I2FMI7"/>
<organism evidence="12 13">
    <name type="scientific">Ustilago hordei</name>
    <name type="common">Barley covered smut fungus</name>
    <dbReference type="NCBI Taxonomy" id="120017"/>
    <lineage>
        <taxon>Eukaryota</taxon>
        <taxon>Fungi</taxon>
        <taxon>Dikarya</taxon>
        <taxon>Basidiomycota</taxon>
        <taxon>Ustilaginomycotina</taxon>
        <taxon>Ustilaginomycetes</taxon>
        <taxon>Ustilaginales</taxon>
        <taxon>Ustilaginaceae</taxon>
        <taxon>Ustilago</taxon>
    </lineage>
</organism>
<dbReference type="OrthoDB" id="7691805at2759"/>
<dbReference type="GO" id="GO:0003676">
    <property type="term" value="F:nucleic acid binding"/>
    <property type="evidence" value="ECO:0007669"/>
    <property type="project" value="InterPro"/>
</dbReference>
<evidence type="ECO:0000313" key="13">
    <source>
        <dbReference type="Proteomes" id="UP000006174"/>
    </source>
</evidence>
<dbReference type="Gene3D" id="3.30.420.10">
    <property type="entry name" value="Ribonuclease H-like superfamily/Ribonuclease H"/>
    <property type="match status" value="1"/>
</dbReference>
<evidence type="ECO:0000256" key="2">
    <source>
        <dbReference type="ARBA" id="ARBA00022722"/>
    </source>
</evidence>
<dbReference type="Proteomes" id="UP000006174">
    <property type="component" value="Unassembled WGS sequence"/>
</dbReference>
<keyword evidence="4" id="KW-0255">Endonuclease</keyword>
<dbReference type="GO" id="GO:0015074">
    <property type="term" value="P:DNA integration"/>
    <property type="evidence" value="ECO:0007669"/>
    <property type="project" value="UniProtKB-KW"/>
</dbReference>
<keyword evidence="2" id="KW-0540">Nuclease</keyword>
<dbReference type="SUPFAM" id="SSF53098">
    <property type="entry name" value="Ribonuclease H-like"/>
    <property type="match status" value="1"/>
</dbReference>
<dbReference type="OMA" id="CATYVIL"/>
<keyword evidence="5" id="KW-0378">Hydrolase</keyword>
<proteinExistence type="predicted"/>
<evidence type="ECO:0000256" key="5">
    <source>
        <dbReference type="ARBA" id="ARBA00022801"/>
    </source>
</evidence>
<evidence type="ECO:0000256" key="1">
    <source>
        <dbReference type="ARBA" id="ARBA00022695"/>
    </source>
</evidence>
<evidence type="ECO:0000256" key="11">
    <source>
        <dbReference type="SAM" id="MobiDB-lite"/>
    </source>
</evidence>
<dbReference type="eggNOG" id="KOG0017">
    <property type="taxonomic scope" value="Eukaryota"/>
</dbReference>
<evidence type="ECO:0000256" key="7">
    <source>
        <dbReference type="ARBA" id="ARBA00022908"/>
    </source>
</evidence>
<dbReference type="GO" id="GO:0016787">
    <property type="term" value="F:hydrolase activity"/>
    <property type="evidence" value="ECO:0007669"/>
    <property type="project" value="UniProtKB-KW"/>
</dbReference>
<dbReference type="EMBL" id="CAGI01000092">
    <property type="protein sequence ID" value="CCF48130.1"/>
    <property type="molecule type" value="Genomic_DNA"/>
</dbReference>
<evidence type="ECO:0000256" key="8">
    <source>
        <dbReference type="ARBA" id="ARBA00022918"/>
    </source>
</evidence>
<dbReference type="HOGENOM" id="CLU_1027435_0_0_1"/>
<feature type="compositionally biased region" description="Polar residues" evidence="11">
    <location>
        <begin position="200"/>
        <end position="221"/>
    </location>
</feature>
<keyword evidence="13" id="KW-1185">Reference proteome</keyword>
<sequence>MRRLHITSRRFDIKITTSSTQQHTDNTFVEHAIQTVQKIAHCMLFDTNIGKHWWPYAISQVAYVHNCLTGTAQGGKTPFETFYGKVPELQHVCCFGCATYVILQGNTRTMWLHNNPVISKHLCPHALCSTYLGYSNATHTIKGQHVWLLELDCIIVVKDVCFSELEHPSENPPPPHVLVLSGENELLKLYSWLPSGNTSVNSDVENDTTPSLQHFSQQQEANPLDDSTGDPNPYPECDHTMSKIRDAGKIVIDMDAIHADLNGQLDDAMPC</sequence>
<dbReference type="InterPro" id="IPR039537">
    <property type="entry name" value="Retrotran_Ty1/copia-like"/>
</dbReference>
<evidence type="ECO:0000256" key="3">
    <source>
        <dbReference type="ARBA" id="ARBA00022723"/>
    </source>
</evidence>
<accession>I2FMI7</accession>
<feature type="region of interest" description="Disordered" evidence="11">
    <location>
        <begin position="200"/>
        <end position="234"/>
    </location>
</feature>
<evidence type="ECO:0000256" key="10">
    <source>
        <dbReference type="ARBA" id="ARBA00023172"/>
    </source>
</evidence>
<evidence type="ECO:0000256" key="9">
    <source>
        <dbReference type="ARBA" id="ARBA00022932"/>
    </source>
</evidence>
<gene>
    <name evidence="12" type="ORF">UHOR_02355</name>
</gene>
<keyword evidence="7" id="KW-0229">DNA integration</keyword>
<reference evidence="12 13" key="1">
    <citation type="journal article" date="2012" name="Plant Cell">
        <title>Genome comparison of barley and maize smut fungi reveals targeted loss of RNA silencing components and species-specific presence of transposable elements.</title>
        <authorList>
            <person name="Laurie J.D."/>
            <person name="Ali S."/>
            <person name="Linning R."/>
            <person name="Mannhaupt G."/>
            <person name="Wong P."/>
            <person name="Gueldener U."/>
            <person name="Muensterkoetter M."/>
            <person name="Moore R."/>
            <person name="Kahmann R."/>
            <person name="Bakkeren G."/>
            <person name="Schirawski J."/>
        </authorList>
    </citation>
    <scope>NUCLEOTIDE SEQUENCE [LARGE SCALE GENOMIC DNA]</scope>
    <source>
        <strain evidence="13">Uh4875-4</strain>
    </source>
</reference>
<dbReference type="PANTHER" id="PTHR42648">
    <property type="entry name" value="TRANSPOSASE, PUTATIVE-RELATED"/>
    <property type="match status" value="1"/>
</dbReference>
<evidence type="ECO:0000313" key="12">
    <source>
        <dbReference type="EMBL" id="CCF48130.1"/>
    </source>
</evidence>
<keyword evidence="10" id="KW-0233">DNA recombination</keyword>
<dbReference type="STRING" id="1128400.I2FMI7"/>
<dbReference type="GO" id="GO:0004519">
    <property type="term" value="F:endonuclease activity"/>
    <property type="evidence" value="ECO:0007669"/>
    <property type="project" value="UniProtKB-KW"/>
</dbReference>
<keyword evidence="3" id="KW-0479">Metal-binding</keyword>
<dbReference type="GO" id="GO:0003887">
    <property type="term" value="F:DNA-directed DNA polymerase activity"/>
    <property type="evidence" value="ECO:0007669"/>
    <property type="project" value="UniProtKB-KW"/>
</dbReference>
<keyword evidence="1" id="KW-0548">Nucleotidyltransferase</keyword>
<dbReference type="InterPro" id="IPR036397">
    <property type="entry name" value="RNaseH_sf"/>
</dbReference>
<name>I2FMI7_USTHO</name>
<keyword evidence="9" id="KW-0239">DNA-directed DNA polymerase</keyword>
<evidence type="ECO:0000256" key="6">
    <source>
        <dbReference type="ARBA" id="ARBA00022842"/>
    </source>
</evidence>
<dbReference type="GO" id="GO:0046872">
    <property type="term" value="F:metal ion binding"/>
    <property type="evidence" value="ECO:0007669"/>
    <property type="project" value="UniProtKB-KW"/>
</dbReference>
<dbReference type="PANTHER" id="PTHR42648:SF11">
    <property type="entry name" value="TRANSPOSON TY4-P GAG-POL POLYPROTEIN"/>
    <property type="match status" value="1"/>
</dbReference>
<dbReference type="GO" id="GO:0006310">
    <property type="term" value="P:DNA recombination"/>
    <property type="evidence" value="ECO:0007669"/>
    <property type="project" value="UniProtKB-KW"/>
</dbReference>
<dbReference type="InterPro" id="IPR012337">
    <property type="entry name" value="RNaseH-like_sf"/>
</dbReference>
<keyword evidence="6" id="KW-0460">Magnesium</keyword>
<keyword evidence="8" id="KW-0695">RNA-directed DNA polymerase</keyword>